<comment type="caution">
    <text evidence="2">The sequence shown here is derived from an EMBL/GenBank/DDBJ whole genome shotgun (WGS) entry which is preliminary data.</text>
</comment>
<evidence type="ECO:0000313" key="2">
    <source>
        <dbReference type="EMBL" id="MZR13508.1"/>
    </source>
</evidence>
<sequence length="182" mass="20394">MSTPPGWEGILDEGEEILWQGRPGQGFHFGAGNVVSAIFGLFFAGFALFWMVMAASADGPFWMFGLIHFSVGIALSAWAIYGNTWKRRHSWYTLTDRRAFIATDMPLKGKTLKSYPIGPTTVIDYRAGPPATINFAEEFKRGSKGRSYKVKVGFERLENGAEVMREVRRAQEVDETMIRESA</sequence>
<dbReference type="EMBL" id="WTUX01000012">
    <property type="protein sequence ID" value="MZR13508.1"/>
    <property type="molecule type" value="Genomic_DNA"/>
</dbReference>
<gene>
    <name evidence="2" type="ORF">GQE99_10825</name>
</gene>
<keyword evidence="1" id="KW-0812">Transmembrane</keyword>
<keyword evidence="3" id="KW-1185">Reference proteome</keyword>
<proteinExistence type="predicted"/>
<feature type="transmembrane region" description="Helical" evidence="1">
    <location>
        <begin position="34"/>
        <end position="55"/>
    </location>
</feature>
<dbReference type="GO" id="GO:0016740">
    <property type="term" value="F:transferase activity"/>
    <property type="evidence" value="ECO:0007669"/>
    <property type="project" value="UniProtKB-KW"/>
</dbReference>
<dbReference type="AlphaFoldDB" id="A0A845M535"/>
<dbReference type="RefSeq" id="WP_161351624.1">
    <property type="nucleotide sequence ID" value="NZ_WTUX01000012.1"/>
</dbReference>
<evidence type="ECO:0000256" key="1">
    <source>
        <dbReference type="SAM" id="Phobius"/>
    </source>
</evidence>
<evidence type="ECO:0000313" key="3">
    <source>
        <dbReference type="Proteomes" id="UP000467322"/>
    </source>
</evidence>
<feature type="transmembrane region" description="Helical" evidence="1">
    <location>
        <begin position="61"/>
        <end position="81"/>
    </location>
</feature>
<protein>
    <submittedName>
        <fullName evidence="2">Aspartate carbamoyltransferase catalytic subunit</fullName>
    </submittedName>
</protein>
<keyword evidence="1" id="KW-0472">Membrane</keyword>
<keyword evidence="2" id="KW-0808">Transferase</keyword>
<accession>A0A845M535</accession>
<reference evidence="2 3" key="1">
    <citation type="submission" date="2019-12" db="EMBL/GenBank/DDBJ databases">
        <title>Maritimibacter sp. nov. sp. isolated from sea sand.</title>
        <authorList>
            <person name="Kim J."/>
            <person name="Jeong S.E."/>
            <person name="Jung H.S."/>
            <person name="Jeon C.O."/>
        </authorList>
    </citation>
    <scope>NUCLEOTIDE SEQUENCE [LARGE SCALE GENOMIC DNA]</scope>
    <source>
        <strain evidence="2 3">DP07</strain>
    </source>
</reference>
<name>A0A845M535_9RHOB</name>
<keyword evidence="1" id="KW-1133">Transmembrane helix</keyword>
<organism evidence="2 3">
    <name type="scientific">Maritimibacter harenae</name>
    <dbReference type="NCBI Taxonomy" id="2606218"/>
    <lineage>
        <taxon>Bacteria</taxon>
        <taxon>Pseudomonadati</taxon>
        <taxon>Pseudomonadota</taxon>
        <taxon>Alphaproteobacteria</taxon>
        <taxon>Rhodobacterales</taxon>
        <taxon>Roseobacteraceae</taxon>
        <taxon>Maritimibacter</taxon>
    </lineage>
</organism>
<dbReference type="Proteomes" id="UP000467322">
    <property type="component" value="Unassembled WGS sequence"/>
</dbReference>